<proteinExistence type="predicted"/>
<dbReference type="AlphaFoldDB" id="A0A319DK19"/>
<dbReference type="Proteomes" id="UP000247810">
    <property type="component" value="Unassembled WGS sequence"/>
</dbReference>
<evidence type="ECO:0000313" key="1">
    <source>
        <dbReference type="EMBL" id="PYH94467.1"/>
    </source>
</evidence>
<dbReference type="STRING" id="1448320.A0A319DK19"/>
<name>A0A319DK19_9EURO</name>
<dbReference type="OrthoDB" id="4138941at2759"/>
<reference evidence="1 2" key="1">
    <citation type="submission" date="2018-02" db="EMBL/GenBank/DDBJ databases">
        <title>The genomes of Aspergillus section Nigri reveals drivers in fungal speciation.</title>
        <authorList>
            <consortium name="DOE Joint Genome Institute"/>
            <person name="Vesth T.C."/>
            <person name="Nybo J."/>
            <person name="Theobald S."/>
            <person name="Brandl J."/>
            <person name="Frisvad J.C."/>
            <person name="Nielsen K.F."/>
            <person name="Lyhne E.K."/>
            <person name="Kogle M.E."/>
            <person name="Kuo A."/>
            <person name="Riley R."/>
            <person name="Clum A."/>
            <person name="Nolan M."/>
            <person name="Lipzen A."/>
            <person name="Salamov A."/>
            <person name="Henrissat B."/>
            <person name="Wiebenga A."/>
            <person name="De vries R.P."/>
            <person name="Grigoriev I.V."/>
            <person name="Mortensen U.H."/>
            <person name="Andersen M.R."/>
            <person name="Baker S.E."/>
        </authorList>
    </citation>
    <scope>NUCLEOTIDE SEQUENCE [LARGE SCALE GENOMIC DNA]</scope>
    <source>
        <strain evidence="1 2">CBS 707.79</strain>
    </source>
</reference>
<sequence>MDEEGTWAHLFFSGSRPDLLKNKEFNGEEKFRPFCAETEDWKLGELVDKSRPTDASNIEVFWIRINGRRKYVGKVFPDYTEEQATMQLHRLGVSSLRIPEVIDDAVREFDKFFREARAYNHLDLFCCRRERIYFPQFFGVVTDMSRSRFSSGYVHQRAVILEAIKPGLCSRRILGEDAYQLPESFSSILEKLPLSSFEREWYYSLLKDRLRRLDALHRIGLTHGDINDCHFRLPDDIYDTVLYDFSESYTFSEKLPFRVNSGRPRPLRRISQGERERVSVQIRQRAASRDLRSHLIRAGSETSVDNALCQSLDEEKELLELIILKACSRPDYFSMPTLNSVFPFLEKVCSKSDPCWHIRRGRLLHYYEPFWAVSHNEENRPASITFDGEIQFEMMEMDDKSHFILCLVPKSWIVSLKANHNSSWGNTGLFDKLRQVCTLLLSTESPGYVIGRGEFLAACERQSIQKKITA</sequence>
<evidence type="ECO:0008006" key="3">
    <source>
        <dbReference type="Google" id="ProtNLM"/>
    </source>
</evidence>
<protein>
    <recommendedName>
        <fullName evidence="3">Protein kinase domain-containing protein</fullName>
    </recommendedName>
</protein>
<organism evidence="1 2">
    <name type="scientific">Aspergillus ellipticus CBS 707.79</name>
    <dbReference type="NCBI Taxonomy" id="1448320"/>
    <lineage>
        <taxon>Eukaryota</taxon>
        <taxon>Fungi</taxon>
        <taxon>Dikarya</taxon>
        <taxon>Ascomycota</taxon>
        <taxon>Pezizomycotina</taxon>
        <taxon>Eurotiomycetes</taxon>
        <taxon>Eurotiomycetidae</taxon>
        <taxon>Eurotiales</taxon>
        <taxon>Aspergillaceae</taxon>
        <taxon>Aspergillus</taxon>
        <taxon>Aspergillus subgen. Circumdati</taxon>
    </lineage>
</organism>
<keyword evidence="2" id="KW-1185">Reference proteome</keyword>
<dbReference type="VEuPathDB" id="FungiDB:BO71DRAFT_325301"/>
<accession>A0A319DK19</accession>
<evidence type="ECO:0000313" key="2">
    <source>
        <dbReference type="Proteomes" id="UP000247810"/>
    </source>
</evidence>
<gene>
    <name evidence="1" type="ORF">BO71DRAFT_325301</name>
</gene>
<dbReference type="EMBL" id="KZ825870">
    <property type="protein sequence ID" value="PYH94467.1"/>
    <property type="molecule type" value="Genomic_DNA"/>
</dbReference>